<comment type="caution">
    <text evidence="1">The sequence shown here is derived from an EMBL/GenBank/DDBJ whole genome shotgun (WGS) entry which is preliminary data.</text>
</comment>
<dbReference type="Proteomes" id="UP000321393">
    <property type="component" value="Unassembled WGS sequence"/>
</dbReference>
<dbReference type="EMBL" id="SSTE01016683">
    <property type="protein sequence ID" value="KAA0041328.1"/>
    <property type="molecule type" value="Genomic_DNA"/>
</dbReference>
<dbReference type="PANTHER" id="PTHR46033:SF8">
    <property type="entry name" value="PROTEIN MAINTENANCE OF MERISTEMS-LIKE"/>
    <property type="match status" value="1"/>
</dbReference>
<reference evidence="1 2" key="1">
    <citation type="submission" date="2019-08" db="EMBL/GenBank/DDBJ databases">
        <title>Draft genome sequences of two oriental melons (Cucumis melo L. var makuwa).</title>
        <authorList>
            <person name="Kwon S.-Y."/>
        </authorList>
    </citation>
    <scope>NUCLEOTIDE SEQUENCE [LARGE SCALE GENOMIC DNA]</scope>
    <source>
        <strain evidence="2">cv. SW 3</strain>
        <tissue evidence="1">Leaf</tissue>
    </source>
</reference>
<protein>
    <submittedName>
        <fullName evidence="1">Serine/threonine-protein phosphatase 7 long form-like protein</fullName>
    </submittedName>
</protein>
<proteinExistence type="predicted"/>
<dbReference type="InterPro" id="IPR044824">
    <property type="entry name" value="MAIN-like"/>
</dbReference>
<sequence length="136" mass="15542">MPCGECIIMLQDIAIQLGLPMISEPVVGSLIYNRKQFAELPPNADVGSVHRYARAYFVQLIRGFLFAYKSSTLVHSPQVALQASSTIEFQMNWTLYTPDIMTLLPDRRHNGKDVWTYLGPMIVFHIVKWHVLDHVL</sequence>
<dbReference type="GO" id="GO:0010073">
    <property type="term" value="P:meristem maintenance"/>
    <property type="evidence" value="ECO:0007669"/>
    <property type="project" value="InterPro"/>
</dbReference>
<evidence type="ECO:0000313" key="1">
    <source>
        <dbReference type="EMBL" id="KAA0041328.1"/>
    </source>
</evidence>
<gene>
    <name evidence="1" type="ORF">E6C27_scaffold128G003300</name>
</gene>
<dbReference type="PANTHER" id="PTHR46033">
    <property type="entry name" value="PROTEIN MAIN-LIKE 2"/>
    <property type="match status" value="1"/>
</dbReference>
<dbReference type="AlphaFoldDB" id="A0A5A7TEF8"/>
<name>A0A5A7TEF8_CUCMM</name>
<organism evidence="1 2">
    <name type="scientific">Cucumis melo var. makuwa</name>
    <name type="common">Oriental melon</name>
    <dbReference type="NCBI Taxonomy" id="1194695"/>
    <lineage>
        <taxon>Eukaryota</taxon>
        <taxon>Viridiplantae</taxon>
        <taxon>Streptophyta</taxon>
        <taxon>Embryophyta</taxon>
        <taxon>Tracheophyta</taxon>
        <taxon>Spermatophyta</taxon>
        <taxon>Magnoliopsida</taxon>
        <taxon>eudicotyledons</taxon>
        <taxon>Gunneridae</taxon>
        <taxon>Pentapetalae</taxon>
        <taxon>rosids</taxon>
        <taxon>fabids</taxon>
        <taxon>Cucurbitales</taxon>
        <taxon>Cucurbitaceae</taxon>
        <taxon>Benincaseae</taxon>
        <taxon>Cucumis</taxon>
    </lineage>
</organism>
<accession>A0A5A7TEF8</accession>
<evidence type="ECO:0000313" key="2">
    <source>
        <dbReference type="Proteomes" id="UP000321393"/>
    </source>
</evidence>